<reference evidence="7 8" key="1">
    <citation type="submission" date="2021-10" db="EMBL/GenBank/DDBJ databases">
        <title>Anaerobic single-cell dispensing facilitates the cultivation of human gut bacteria.</title>
        <authorList>
            <person name="Afrizal A."/>
        </authorList>
    </citation>
    <scope>NUCLEOTIDE SEQUENCE [LARGE SCALE GENOMIC DNA]</scope>
    <source>
        <strain evidence="7 8">CLA-AA-H224</strain>
    </source>
</reference>
<dbReference type="EMBL" id="JAJEQN010000007">
    <property type="protein sequence ID" value="MCC2220795.1"/>
    <property type="molecule type" value="Genomic_DNA"/>
</dbReference>
<evidence type="ECO:0000256" key="3">
    <source>
        <dbReference type="ARBA" id="ARBA00022448"/>
    </source>
</evidence>
<dbReference type="GO" id="GO:0055085">
    <property type="term" value="P:transmembrane transport"/>
    <property type="evidence" value="ECO:0007669"/>
    <property type="project" value="InterPro"/>
</dbReference>
<name>A0AAE3JB10_9FIRM</name>
<evidence type="ECO:0000313" key="7">
    <source>
        <dbReference type="EMBL" id="MCC2220795.1"/>
    </source>
</evidence>
<dbReference type="Gene3D" id="3.40.190.10">
    <property type="entry name" value="Periplasmic binding protein-like II"/>
    <property type="match status" value="2"/>
</dbReference>
<dbReference type="SUPFAM" id="SSF53850">
    <property type="entry name" value="Periplasmic binding protein-like II"/>
    <property type="match status" value="1"/>
</dbReference>
<evidence type="ECO:0000313" key="8">
    <source>
        <dbReference type="Proteomes" id="UP001198200"/>
    </source>
</evidence>
<dbReference type="RefSeq" id="WP_308731253.1">
    <property type="nucleotide sequence ID" value="NZ_JAJEQN010000007.1"/>
</dbReference>
<evidence type="ECO:0000256" key="1">
    <source>
        <dbReference type="ARBA" id="ARBA00004196"/>
    </source>
</evidence>
<comment type="similarity">
    <text evidence="2">Belongs to the bacterial solute-binding protein 1 family.</text>
</comment>
<dbReference type="PANTHER" id="PTHR43649">
    <property type="entry name" value="ARABINOSE-BINDING PROTEIN-RELATED"/>
    <property type="match status" value="1"/>
</dbReference>
<dbReference type="GO" id="GO:0030313">
    <property type="term" value="C:cell envelope"/>
    <property type="evidence" value="ECO:0007669"/>
    <property type="project" value="UniProtKB-SubCell"/>
</dbReference>
<dbReference type="InterPro" id="IPR050490">
    <property type="entry name" value="Bact_solute-bd_prot1"/>
</dbReference>
<keyword evidence="8" id="KW-1185">Reference proteome</keyword>
<dbReference type="InterPro" id="IPR006059">
    <property type="entry name" value="SBP"/>
</dbReference>
<keyword evidence="5" id="KW-0574">Periplasm</keyword>
<keyword evidence="4 6" id="KW-0732">Signal</keyword>
<dbReference type="Pfam" id="PF13416">
    <property type="entry name" value="SBP_bac_8"/>
    <property type="match status" value="1"/>
</dbReference>
<protein>
    <submittedName>
        <fullName evidence="7">ABC transporter substrate-binding protein</fullName>
    </submittedName>
</protein>
<sequence length="427" mass="47679">MKLRKVSAVLMSMSMVGAMAVPTFADEAKTIEPCEITFWHAMNGKQEESLTALTDKFNEENEYGITVTLVNQGNYSDLSTKLTANAAADTLPDLSQGYNNWVTAYTDKIVPLDDFVTDEDFDYDDLIDSYKDECEVYGFVACVPFNKSTYVYFYNKTLFDEVGIDVPTTWDELTEAGKKLKEAKDIEILGVDDLSGFLEASLHQNDCEYVSEDGALFDNEAGLETVSYIMNLYNSGYARLVGEDSYFSNVISNQMIGGYIGSCTGVSYITADGWELGVAPVPGNKEKAVNQAGTNIYMFSTDENKQNAAWEYMKYLTSVDSTIQWSEETGYLPVRKSAYETDEFKKFMDEDKTNNYKSAYEQSPYFFAQPVFDGSYDVMNTVSTVLEDSILDELEPEEVLENLVTELNDKLGVDGVAAEEEPSSVAE</sequence>
<dbReference type="PANTHER" id="PTHR43649:SF31">
    <property type="entry name" value="SN-GLYCEROL-3-PHOSPHATE-BINDING PERIPLASMIC PROTEIN UGPB"/>
    <property type="match status" value="1"/>
</dbReference>
<keyword evidence="3" id="KW-0813">Transport</keyword>
<proteinExistence type="inferred from homology"/>
<dbReference type="InterPro" id="IPR006061">
    <property type="entry name" value="SBP_1_CS"/>
</dbReference>
<feature type="chain" id="PRO_5042056225" evidence="6">
    <location>
        <begin position="21"/>
        <end position="427"/>
    </location>
</feature>
<comment type="caution">
    <text evidence="7">The sequence shown here is derived from an EMBL/GenBank/DDBJ whole genome shotgun (WGS) entry which is preliminary data.</text>
</comment>
<dbReference type="AlphaFoldDB" id="A0AAE3JB10"/>
<comment type="subcellular location">
    <subcellularLocation>
        <location evidence="1">Cell envelope</location>
    </subcellularLocation>
</comment>
<organism evidence="7 8">
    <name type="scientific">Anthropogastromicrobium aceti</name>
    <dbReference type="NCBI Taxonomy" id="2981768"/>
    <lineage>
        <taxon>Bacteria</taxon>
        <taxon>Bacillati</taxon>
        <taxon>Bacillota</taxon>
        <taxon>Clostridia</taxon>
        <taxon>Lachnospirales</taxon>
        <taxon>Lachnospiraceae</taxon>
        <taxon>Anthropogastromicrobium</taxon>
    </lineage>
</organism>
<accession>A0AAE3JB10</accession>
<feature type="signal peptide" evidence="6">
    <location>
        <begin position="1"/>
        <end position="20"/>
    </location>
</feature>
<evidence type="ECO:0000256" key="5">
    <source>
        <dbReference type="ARBA" id="ARBA00022764"/>
    </source>
</evidence>
<evidence type="ECO:0000256" key="4">
    <source>
        <dbReference type="ARBA" id="ARBA00022729"/>
    </source>
</evidence>
<evidence type="ECO:0000256" key="6">
    <source>
        <dbReference type="SAM" id="SignalP"/>
    </source>
</evidence>
<evidence type="ECO:0000256" key="2">
    <source>
        <dbReference type="ARBA" id="ARBA00008520"/>
    </source>
</evidence>
<dbReference type="CDD" id="cd14748">
    <property type="entry name" value="PBP2_UgpB"/>
    <property type="match status" value="1"/>
</dbReference>
<dbReference type="Proteomes" id="UP001198200">
    <property type="component" value="Unassembled WGS sequence"/>
</dbReference>
<gene>
    <name evidence="7" type="ORF">LKD48_03920</name>
</gene>
<dbReference type="PROSITE" id="PS01037">
    <property type="entry name" value="SBP_BACTERIAL_1"/>
    <property type="match status" value="1"/>
</dbReference>